<organism evidence="2 3">
    <name type="scientific">Cymbomonas tetramitiformis</name>
    <dbReference type="NCBI Taxonomy" id="36881"/>
    <lineage>
        <taxon>Eukaryota</taxon>
        <taxon>Viridiplantae</taxon>
        <taxon>Chlorophyta</taxon>
        <taxon>Pyramimonadophyceae</taxon>
        <taxon>Pyramimonadales</taxon>
        <taxon>Pyramimonadaceae</taxon>
        <taxon>Cymbomonas</taxon>
    </lineage>
</organism>
<dbReference type="InterPro" id="IPR004843">
    <property type="entry name" value="Calcineurin-like_PHP"/>
</dbReference>
<dbReference type="EMBL" id="LGRX02006756">
    <property type="protein sequence ID" value="KAK3276125.1"/>
    <property type="molecule type" value="Genomic_DNA"/>
</dbReference>
<dbReference type="Gene3D" id="3.60.21.10">
    <property type="match status" value="1"/>
</dbReference>
<dbReference type="AlphaFoldDB" id="A0AAE0L900"/>
<dbReference type="SUPFAM" id="SSF56300">
    <property type="entry name" value="Metallo-dependent phosphatases"/>
    <property type="match status" value="1"/>
</dbReference>
<feature type="domain" description="Calcineurin-like phosphoesterase" evidence="1">
    <location>
        <begin position="192"/>
        <end position="376"/>
    </location>
</feature>
<gene>
    <name evidence="2" type="ORF">CYMTET_15784</name>
</gene>
<dbReference type="PANTHER" id="PTHR43143:SF1">
    <property type="entry name" value="SERINE_THREONINE-PROTEIN PHOSPHATASE CPPED1"/>
    <property type="match status" value="1"/>
</dbReference>
<keyword evidence="3" id="KW-1185">Reference proteome</keyword>
<proteinExistence type="predicted"/>
<dbReference type="Pfam" id="PF00149">
    <property type="entry name" value="Metallophos"/>
    <property type="match status" value="1"/>
</dbReference>
<dbReference type="Proteomes" id="UP001190700">
    <property type="component" value="Unassembled WGS sequence"/>
</dbReference>
<protein>
    <recommendedName>
        <fullName evidence="1">Calcineurin-like phosphoesterase domain-containing protein</fullName>
    </recommendedName>
</protein>
<evidence type="ECO:0000313" key="2">
    <source>
        <dbReference type="EMBL" id="KAK3276125.1"/>
    </source>
</evidence>
<reference evidence="2 3" key="1">
    <citation type="journal article" date="2015" name="Genome Biol. Evol.">
        <title>Comparative Genomics of a Bacterivorous Green Alga Reveals Evolutionary Causalities and Consequences of Phago-Mixotrophic Mode of Nutrition.</title>
        <authorList>
            <person name="Burns J.A."/>
            <person name="Paasch A."/>
            <person name="Narechania A."/>
            <person name="Kim E."/>
        </authorList>
    </citation>
    <scope>NUCLEOTIDE SEQUENCE [LARGE SCALE GENOMIC DNA]</scope>
    <source>
        <strain evidence="2 3">PLY_AMNH</strain>
    </source>
</reference>
<dbReference type="InterPro" id="IPR029052">
    <property type="entry name" value="Metallo-depent_PP-like"/>
</dbReference>
<evidence type="ECO:0000313" key="3">
    <source>
        <dbReference type="Proteomes" id="UP001190700"/>
    </source>
</evidence>
<evidence type="ECO:0000259" key="1">
    <source>
        <dbReference type="Pfam" id="PF00149"/>
    </source>
</evidence>
<dbReference type="GO" id="GO:0016787">
    <property type="term" value="F:hydrolase activity"/>
    <property type="evidence" value="ECO:0007669"/>
    <property type="project" value="InterPro"/>
</dbReference>
<dbReference type="PANTHER" id="PTHR43143">
    <property type="entry name" value="METALLOPHOSPHOESTERASE, CALCINEURIN SUPERFAMILY"/>
    <property type="match status" value="1"/>
</dbReference>
<dbReference type="InterPro" id="IPR051918">
    <property type="entry name" value="STPP_CPPED1"/>
</dbReference>
<comment type="caution">
    <text evidence="2">The sequence shown here is derived from an EMBL/GenBank/DDBJ whole genome shotgun (WGS) entry which is preliminary data.</text>
</comment>
<sequence length="609" mass="68517">MASLQESRKFVPPRHVIELCRARETELSATEPARETQCQRWLLQLEGSEEVINVPNDLWVAYRIWVDVHVALREGRPDVFHNFLVAQTLGISTPRKVMWNATEAADLLSCLAAAGLLLKGLPSGDALEAYLQDSVVLYNNRFTLAKHRAYEGYTREEEGKWEGAYDFVQLADPQIGMFKQDVDWLEETTMLRLAVQHVNRLKPKFLLVSGDMTNVWPSPASEELLQAQTSTFKEVLRELDPSIPVVLQPGNHDVGQNPGTRDVERYCKTWGDDYFKFWVGGVLYLSINSQFYHTACNNFEADALCKEQEEWIKAELDAGATLGSKHVVLLSHIAPFMGEEDEPQGHFNWAVEPRKWLLGLAAKAGVKLWLSGHYHGNCHVRSEAGIDVVTTSSCGGVINWNGEPSVIATNAVFDFMKCVNMPPVLCDAFHSGLRIFRVSETDIEHKWFELAYVPQTLDDCFAEEAHGKASQRRRDRLESFQEMLGLPMQLDRSVSMPVPMNKRNSIDGCPVRVGGEGALEVILVLLVFFAQQLVECLGRLPPASFLGGLRRQFKLLLALLLQLTAKFFGYLRLPLPLGLRHLHPELFFAEKYLTEPDGIDGGIRSSPAE</sequence>
<name>A0AAE0L900_9CHLO</name>
<accession>A0AAE0L900</accession>